<dbReference type="Proteomes" id="UP000094714">
    <property type="component" value="Chromosome"/>
</dbReference>
<organism evidence="4 5">
    <name type="scientific">Limosilactobacillus fermentum</name>
    <name type="common">Lactobacillus fermentum</name>
    <dbReference type="NCBI Taxonomy" id="1613"/>
    <lineage>
        <taxon>Bacteria</taxon>
        <taxon>Bacillati</taxon>
        <taxon>Bacillota</taxon>
        <taxon>Bacilli</taxon>
        <taxon>Lactobacillales</taxon>
        <taxon>Lactobacillaceae</taxon>
        <taxon>Limosilactobacillus</taxon>
    </lineage>
</organism>
<evidence type="ECO:0000313" key="4">
    <source>
        <dbReference type="EMBL" id="AOR74122.1"/>
    </source>
</evidence>
<dbReference type="PROSITE" id="PS50977">
    <property type="entry name" value="HTH_TETR_2"/>
    <property type="match status" value="1"/>
</dbReference>
<evidence type="ECO:0000256" key="1">
    <source>
        <dbReference type="ARBA" id="ARBA00023125"/>
    </source>
</evidence>
<dbReference type="InterPro" id="IPR009057">
    <property type="entry name" value="Homeodomain-like_sf"/>
</dbReference>
<dbReference type="RefSeq" id="WP_069775790.1">
    <property type="nucleotide sequence ID" value="NZ_CP017151.1"/>
</dbReference>
<name>A0A1D7ZWB5_LIMFE</name>
<dbReference type="PATRIC" id="fig|1613.112.peg.688"/>
<dbReference type="PANTHER" id="PTHR43479">
    <property type="entry name" value="ACREF/ENVCD OPERON REPRESSOR-RELATED"/>
    <property type="match status" value="1"/>
</dbReference>
<evidence type="ECO:0000313" key="5">
    <source>
        <dbReference type="Proteomes" id="UP000094714"/>
    </source>
</evidence>
<feature type="domain" description="HTH tetR-type" evidence="3">
    <location>
        <begin position="7"/>
        <end position="67"/>
    </location>
</feature>
<dbReference type="PANTHER" id="PTHR43479:SF7">
    <property type="entry name" value="TETR-FAMILY TRANSCRIPTIONAL REGULATOR"/>
    <property type="match status" value="1"/>
</dbReference>
<dbReference type="InterPro" id="IPR039532">
    <property type="entry name" value="TetR_C_Firmicutes"/>
</dbReference>
<dbReference type="InterPro" id="IPR050624">
    <property type="entry name" value="HTH-type_Tx_Regulator"/>
</dbReference>
<dbReference type="InterPro" id="IPR001647">
    <property type="entry name" value="HTH_TetR"/>
</dbReference>
<dbReference type="Pfam" id="PF14278">
    <property type="entry name" value="TetR_C_8"/>
    <property type="match status" value="1"/>
</dbReference>
<reference evidence="4 5" key="1">
    <citation type="submission" date="2016-09" db="EMBL/GenBank/DDBJ databases">
        <title>Genome Sequence of the Lactobacillus fermentum strain NCC2970 (CNCM I-5068).</title>
        <authorList>
            <person name="Barretto C."/>
            <person name="Ngom-Bru C."/>
            <person name="Genevaz A."/>
            <person name="Fournier C."/>
            <person name="Moine D."/>
            <person name="Kassam M."/>
            <person name="Iltis A."/>
            <person name="Sagory-Zalkind P."/>
            <person name="Faucherand G."/>
            <person name="Descombes P."/>
            <person name="Duboux S."/>
        </authorList>
    </citation>
    <scope>NUCLEOTIDE SEQUENCE [LARGE SCALE GENOMIC DNA]</scope>
    <source>
        <strain evidence="4 5">NCC2970</strain>
    </source>
</reference>
<dbReference type="Gene3D" id="1.10.357.10">
    <property type="entry name" value="Tetracycline Repressor, domain 2"/>
    <property type="match status" value="1"/>
</dbReference>
<dbReference type="AlphaFoldDB" id="A0A1D7ZWB5"/>
<keyword evidence="1 2" id="KW-0238">DNA-binding</keyword>
<proteinExistence type="predicted"/>
<gene>
    <name evidence="4" type="ORF">LACFE_CDS0656</name>
</gene>
<dbReference type="GO" id="GO:0003677">
    <property type="term" value="F:DNA binding"/>
    <property type="evidence" value="ECO:0007669"/>
    <property type="project" value="UniProtKB-UniRule"/>
</dbReference>
<dbReference type="SUPFAM" id="SSF46689">
    <property type="entry name" value="Homeodomain-like"/>
    <property type="match status" value="1"/>
</dbReference>
<evidence type="ECO:0000259" key="3">
    <source>
        <dbReference type="PROSITE" id="PS50977"/>
    </source>
</evidence>
<sequence length="190" mass="21655">MTATRQTKTKARLYQAFIALLEERGFNQITVKELCDRAQINRGTFYNNYTDIYDLETWLEGQLFGQIRQILRSDPAHHALSPDSIRAVIDYVKQNRQLVMAMVHGGLANRIETILKRELISIMEDFLQADFERATLLPAKYGRAVFASEVSAVIMLWINDGMVESSADLVGMLTVLRDHPLKDIVGCVYD</sequence>
<dbReference type="EMBL" id="CP017151">
    <property type="protein sequence ID" value="AOR74122.1"/>
    <property type="molecule type" value="Genomic_DNA"/>
</dbReference>
<protein>
    <submittedName>
        <fullName evidence="4">TetR family transcriptional regulator</fullName>
    </submittedName>
</protein>
<accession>A0A1D7ZWB5</accession>
<feature type="DNA-binding region" description="H-T-H motif" evidence="2">
    <location>
        <begin position="30"/>
        <end position="49"/>
    </location>
</feature>
<dbReference type="Pfam" id="PF00440">
    <property type="entry name" value="TetR_N"/>
    <property type="match status" value="1"/>
</dbReference>
<evidence type="ECO:0000256" key="2">
    <source>
        <dbReference type="PROSITE-ProRule" id="PRU00335"/>
    </source>
</evidence>